<accession>A0A7W9HHG5</accession>
<reference evidence="1 2" key="1">
    <citation type="submission" date="2020-08" db="EMBL/GenBank/DDBJ databases">
        <title>Sequencing the genomes of 1000 actinobacteria strains.</title>
        <authorList>
            <person name="Klenk H.-P."/>
        </authorList>
    </citation>
    <scope>NUCLEOTIDE SEQUENCE [LARGE SCALE GENOMIC DNA]</scope>
    <source>
        <strain evidence="1 2">DSM 45486</strain>
    </source>
</reference>
<dbReference type="InterPro" id="IPR040871">
    <property type="entry name" value="HopA1"/>
</dbReference>
<evidence type="ECO:0000313" key="2">
    <source>
        <dbReference type="Proteomes" id="UP000552097"/>
    </source>
</evidence>
<dbReference type="EMBL" id="JACHMO010000001">
    <property type="protein sequence ID" value="MBB5801998.1"/>
    <property type="molecule type" value="Genomic_DNA"/>
</dbReference>
<dbReference type="AlphaFoldDB" id="A0A7W9HHG5"/>
<sequence length="315" mass="34062">MTDWSDWRAGLHAAARPALDRHGTASELAALLYTRWYAPAEGPPEPSSGPKEVSAHYRAADAATGRFEPGWTVLSPTRATSRIGPPASAWQIAVSNGGEIRWTDPIDVLYADGIGLRPQPGAAVSVTARRDSTAVLPGWWTTTSPAWPLARPPLVRLYWSVEPKHVYRVVRAVTVALDAGRPWALKCPLDVDRCRRPDSVVLFAQAADWENACARVAGAHQRSRAWLRGSVPALTLELARGLGLAEDPAGDSFGSSRCRMLAESMWRAHQQGVCDPDRLCSVAVSGLAEHGVDAEAPWLNPGSTATYPWPARDGR</sequence>
<keyword evidence="2" id="KW-1185">Reference proteome</keyword>
<dbReference type="Proteomes" id="UP000552097">
    <property type="component" value="Unassembled WGS sequence"/>
</dbReference>
<comment type="caution">
    <text evidence="1">The sequence shown here is derived from an EMBL/GenBank/DDBJ whole genome shotgun (WGS) entry which is preliminary data.</text>
</comment>
<gene>
    <name evidence="1" type="ORF">F4560_001766</name>
</gene>
<dbReference type="Pfam" id="PF17914">
    <property type="entry name" value="HopA1"/>
    <property type="match status" value="1"/>
</dbReference>
<name>A0A7W9HHG5_9PSEU</name>
<protein>
    <submittedName>
        <fullName evidence="1">Uncharacterized protein</fullName>
    </submittedName>
</protein>
<proteinExistence type="predicted"/>
<organism evidence="1 2">
    <name type="scientific">Saccharothrix ecbatanensis</name>
    <dbReference type="NCBI Taxonomy" id="1105145"/>
    <lineage>
        <taxon>Bacteria</taxon>
        <taxon>Bacillati</taxon>
        <taxon>Actinomycetota</taxon>
        <taxon>Actinomycetes</taxon>
        <taxon>Pseudonocardiales</taxon>
        <taxon>Pseudonocardiaceae</taxon>
        <taxon>Saccharothrix</taxon>
    </lineage>
</organism>
<evidence type="ECO:0000313" key="1">
    <source>
        <dbReference type="EMBL" id="MBB5801998.1"/>
    </source>
</evidence>
<dbReference type="RefSeq" id="WP_184918438.1">
    <property type="nucleotide sequence ID" value="NZ_JACHMO010000001.1"/>
</dbReference>